<dbReference type="PANTHER" id="PTHR43134">
    <property type="entry name" value="SIGNAL RECOGNITION PARTICLE RECEPTOR SUBUNIT ALPHA"/>
    <property type="match status" value="1"/>
</dbReference>
<feature type="domain" description="SRP54-type proteins GTP-binding" evidence="6">
    <location>
        <begin position="134"/>
        <end position="320"/>
    </location>
</feature>
<evidence type="ECO:0000256" key="5">
    <source>
        <dbReference type="ARBA" id="ARBA00023136"/>
    </source>
</evidence>
<name>A0A9W6IKJ2_9PROT</name>
<protein>
    <submittedName>
        <fullName evidence="7">Flagellar biosynthesis regulator FlhF</fullName>
    </submittedName>
</protein>
<dbReference type="GO" id="GO:0003924">
    <property type="term" value="F:GTPase activity"/>
    <property type="evidence" value="ECO:0007669"/>
    <property type="project" value="TreeGrafter"/>
</dbReference>
<evidence type="ECO:0000313" key="7">
    <source>
        <dbReference type="EMBL" id="GLK51277.1"/>
    </source>
</evidence>
<proteinExistence type="inferred from homology"/>
<keyword evidence="7" id="KW-0282">Flagellum</keyword>
<dbReference type="Gene3D" id="3.40.50.300">
    <property type="entry name" value="P-loop containing nucleotide triphosphate hydrolases"/>
    <property type="match status" value="1"/>
</dbReference>
<dbReference type="EMBL" id="BSFE01000002">
    <property type="protein sequence ID" value="GLK51277.1"/>
    <property type="molecule type" value="Genomic_DNA"/>
</dbReference>
<keyword evidence="4" id="KW-0342">GTP-binding</keyword>
<comment type="caution">
    <text evidence="7">The sequence shown here is derived from an EMBL/GenBank/DDBJ whole genome shotgun (WGS) entry which is preliminary data.</text>
</comment>
<dbReference type="Proteomes" id="UP001143486">
    <property type="component" value="Unassembled WGS sequence"/>
</dbReference>
<dbReference type="GO" id="GO:0006614">
    <property type="term" value="P:SRP-dependent cotranslational protein targeting to membrane"/>
    <property type="evidence" value="ECO:0007669"/>
    <property type="project" value="InterPro"/>
</dbReference>
<dbReference type="InterPro" id="IPR000897">
    <property type="entry name" value="SRP54_GTPase_dom"/>
</dbReference>
<accession>A0A9W6IKJ2</accession>
<evidence type="ECO:0000256" key="1">
    <source>
        <dbReference type="ARBA" id="ARBA00004413"/>
    </source>
</evidence>
<dbReference type="GO" id="GO:0005047">
    <property type="term" value="F:signal recognition particle binding"/>
    <property type="evidence" value="ECO:0007669"/>
    <property type="project" value="TreeGrafter"/>
</dbReference>
<dbReference type="PANTHER" id="PTHR43134:SF3">
    <property type="entry name" value="FLAGELLAR BIOSYNTHESIS PROTEIN FLHF"/>
    <property type="match status" value="1"/>
</dbReference>
<dbReference type="SMART" id="SM00962">
    <property type="entry name" value="SRP54"/>
    <property type="match status" value="1"/>
</dbReference>
<evidence type="ECO:0000256" key="2">
    <source>
        <dbReference type="ARBA" id="ARBA00008531"/>
    </source>
</evidence>
<dbReference type="AlphaFoldDB" id="A0A9W6IKJ2"/>
<keyword evidence="7" id="KW-0969">Cilium</keyword>
<organism evidence="7 8">
    <name type="scientific">Maricaulis virginensis</name>
    <dbReference type="NCBI Taxonomy" id="144022"/>
    <lineage>
        <taxon>Bacteria</taxon>
        <taxon>Pseudomonadati</taxon>
        <taxon>Pseudomonadota</taxon>
        <taxon>Alphaproteobacteria</taxon>
        <taxon>Maricaulales</taxon>
        <taxon>Maricaulaceae</taxon>
        <taxon>Maricaulis</taxon>
    </lineage>
</organism>
<dbReference type="GO" id="GO:0005886">
    <property type="term" value="C:plasma membrane"/>
    <property type="evidence" value="ECO:0007669"/>
    <property type="project" value="UniProtKB-SubCell"/>
</dbReference>
<keyword evidence="8" id="KW-1185">Reference proteome</keyword>
<reference evidence="7" key="2">
    <citation type="submission" date="2023-01" db="EMBL/GenBank/DDBJ databases">
        <authorList>
            <person name="Sun Q."/>
            <person name="Evtushenko L."/>
        </authorList>
    </citation>
    <scope>NUCLEOTIDE SEQUENCE</scope>
    <source>
        <strain evidence="7">VKM B-1513</strain>
    </source>
</reference>
<keyword evidence="3" id="KW-0547">Nucleotide-binding</keyword>
<dbReference type="InterPro" id="IPR027417">
    <property type="entry name" value="P-loop_NTPase"/>
</dbReference>
<comment type="subcellular location">
    <subcellularLocation>
        <location evidence="1">Cell membrane</location>
        <topology evidence="1">Peripheral membrane protein</topology>
        <orientation evidence="1">Cytoplasmic side</orientation>
    </subcellularLocation>
</comment>
<evidence type="ECO:0000259" key="6">
    <source>
        <dbReference type="SMART" id="SM00962"/>
    </source>
</evidence>
<dbReference type="Pfam" id="PF00448">
    <property type="entry name" value="SRP54"/>
    <property type="match status" value="1"/>
</dbReference>
<evidence type="ECO:0000256" key="3">
    <source>
        <dbReference type="ARBA" id="ARBA00022741"/>
    </source>
</evidence>
<gene>
    <name evidence="7" type="primary">flhF</name>
    <name evidence="7" type="ORF">GCM10017621_07850</name>
</gene>
<reference evidence="7" key="1">
    <citation type="journal article" date="2014" name="Int. J. Syst. Evol. Microbiol.">
        <title>Complete genome sequence of Corynebacterium casei LMG S-19264T (=DSM 44701T), isolated from a smear-ripened cheese.</title>
        <authorList>
            <consortium name="US DOE Joint Genome Institute (JGI-PGF)"/>
            <person name="Walter F."/>
            <person name="Albersmeier A."/>
            <person name="Kalinowski J."/>
            <person name="Ruckert C."/>
        </authorList>
    </citation>
    <scope>NUCLEOTIDE SEQUENCE</scope>
    <source>
        <strain evidence="7">VKM B-1513</strain>
    </source>
</reference>
<dbReference type="SUPFAM" id="SSF52540">
    <property type="entry name" value="P-loop containing nucleoside triphosphate hydrolases"/>
    <property type="match status" value="1"/>
</dbReference>
<keyword evidence="5" id="KW-0472">Membrane</keyword>
<dbReference type="RefSeq" id="WP_271185663.1">
    <property type="nucleotide sequence ID" value="NZ_BSFE01000002.1"/>
</dbReference>
<evidence type="ECO:0000256" key="4">
    <source>
        <dbReference type="ARBA" id="ARBA00023134"/>
    </source>
</evidence>
<keyword evidence="7" id="KW-0966">Cell projection</keyword>
<sequence length="331" mass="35019">MRLKTFSAPSLTQAMADVRREMGPDAVIIATSDAPGGGVQVRAAAETAYVREPAEPVRERAERLHAEAEIERGMREDSDLDRVIRALGFHRTPGSAAQALIRAAHDLSDGQAVARLAHAIESRYTFQPLPAVPEHALLFAGTPGVGKTSALAKTAARAITAGAKPTLISCDGERAGADERLRALAKRMGAEFRTADDPREMIDAVAEIDGPVLIDSPAVNPFELDDLDMTLAFADSARAEIIYVFDAGLTPEDAEDAASLFASIGASRCIPVKLDTSRRLGAILGVGETGLAFAQISSTPFIGGGLAPATPLRLARVLIEDRDTPFEEADQ</sequence>
<dbReference type="GO" id="GO:0005525">
    <property type="term" value="F:GTP binding"/>
    <property type="evidence" value="ECO:0007669"/>
    <property type="project" value="UniProtKB-KW"/>
</dbReference>
<evidence type="ECO:0000313" key="8">
    <source>
        <dbReference type="Proteomes" id="UP001143486"/>
    </source>
</evidence>
<comment type="similarity">
    <text evidence="2">Belongs to the GTP-binding SRP family.</text>
</comment>